<gene>
    <name evidence="1" type="ORF">UFOPK2158_01274</name>
</gene>
<protein>
    <submittedName>
        <fullName evidence="1">Unannotated protein</fullName>
    </submittedName>
</protein>
<dbReference type="AlphaFoldDB" id="A0A6J6KUS9"/>
<dbReference type="EMBL" id="CAEZVY010000167">
    <property type="protein sequence ID" value="CAB4652253.1"/>
    <property type="molecule type" value="Genomic_DNA"/>
</dbReference>
<organism evidence="1">
    <name type="scientific">freshwater metagenome</name>
    <dbReference type="NCBI Taxonomy" id="449393"/>
    <lineage>
        <taxon>unclassified sequences</taxon>
        <taxon>metagenomes</taxon>
        <taxon>ecological metagenomes</taxon>
    </lineage>
</organism>
<accession>A0A6J6KUS9</accession>
<proteinExistence type="predicted"/>
<name>A0A6J6KUS9_9ZZZZ</name>
<evidence type="ECO:0000313" key="1">
    <source>
        <dbReference type="EMBL" id="CAB4652253.1"/>
    </source>
</evidence>
<reference evidence="1" key="1">
    <citation type="submission" date="2020-05" db="EMBL/GenBank/DDBJ databases">
        <authorList>
            <person name="Chiriac C."/>
            <person name="Salcher M."/>
            <person name="Ghai R."/>
            <person name="Kavagutti S V."/>
        </authorList>
    </citation>
    <scope>NUCLEOTIDE SEQUENCE</scope>
</reference>
<sequence length="147" mass="15928">MLGGHGDGARATTAIRVECDQIQAVVGCDPLKDVTIGRKIGGINDDGFPTRPRRNRCEGQLVEIHRRGVTHQCLAGACAKRGSGEKVTGHLGLVNPVGPAPDELSSPFAGQKRIDGLNRCQRKATQRVAIQITLLWIRVEKLCSERR</sequence>